<accession>A9A303</accession>
<dbReference type="InParanoid" id="A9A303"/>
<dbReference type="AlphaFoldDB" id="A9A303"/>
<dbReference type="eggNOG" id="arCOG05278">
    <property type="taxonomic scope" value="Archaea"/>
</dbReference>
<reference evidence="1 2" key="1">
    <citation type="journal article" date="2010" name="Proc. Natl. Acad. Sci. U.S.A.">
        <title>Nitrosopumilus maritimus genome reveals unique mechanisms for nitrification and autotrophy in globally distributed marine crenarchaea.</title>
        <authorList>
            <person name="Walker C.B."/>
            <person name="de la Torre J.R."/>
            <person name="Klotz M.G."/>
            <person name="Urakawa H."/>
            <person name="Pinel N."/>
            <person name="Arp D.J."/>
            <person name="Brochier-Armanet C."/>
            <person name="Chain P.S."/>
            <person name="Chan P.P."/>
            <person name="Gollabgir A."/>
            <person name="Hemp J."/>
            <person name="Hugler M."/>
            <person name="Karr E.A."/>
            <person name="Konneke M."/>
            <person name="Shin M."/>
            <person name="Lawton T.J."/>
            <person name="Lowe T."/>
            <person name="Martens-Habbena W."/>
            <person name="Sayavedra-Soto L.A."/>
            <person name="Lang D."/>
            <person name="Sievert S.M."/>
            <person name="Rosenzweig A.C."/>
            <person name="Manning G."/>
            <person name="Stahl D.A."/>
        </authorList>
    </citation>
    <scope>NUCLEOTIDE SEQUENCE [LARGE SCALE GENOMIC DNA]</scope>
    <source>
        <strain evidence="1 2">SCM1</strain>
    </source>
</reference>
<dbReference type="Proteomes" id="UP000000792">
    <property type="component" value="Chromosome"/>
</dbReference>
<dbReference type="EnsemblBacteria" id="ABX12131">
    <property type="protein sequence ID" value="ABX12131"/>
    <property type="gene ID" value="Nmar_0235"/>
</dbReference>
<dbReference type="HOGENOM" id="CLU_200908_0_0_2"/>
<dbReference type="InterPro" id="IPR009409">
    <property type="entry name" value="DUF1059"/>
</dbReference>
<protein>
    <recommendedName>
        <fullName evidence="3">DUF1059 domain-containing protein</fullName>
    </recommendedName>
</protein>
<evidence type="ECO:0008006" key="3">
    <source>
        <dbReference type="Google" id="ProtNLM"/>
    </source>
</evidence>
<dbReference type="EMBL" id="CP000866">
    <property type="protein sequence ID" value="ABX12131.1"/>
    <property type="molecule type" value="Genomic_DNA"/>
</dbReference>
<keyword evidence="2" id="KW-1185">Reference proteome</keyword>
<proteinExistence type="predicted"/>
<organism evidence="1 2">
    <name type="scientific">Nitrosopumilus maritimus (strain SCM1)</name>
    <dbReference type="NCBI Taxonomy" id="436308"/>
    <lineage>
        <taxon>Archaea</taxon>
        <taxon>Nitrososphaerota</taxon>
        <taxon>Nitrososphaeria</taxon>
        <taxon>Nitrosopumilales</taxon>
        <taxon>Nitrosopumilaceae</taxon>
        <taxon>Nitrosopumilus</taxon>
    </lineage>
</organism>
<evidence type="ECO:0000313" key="1">
    <source>
        <dbReference type="EMBL" id="ABX12131.1"/>
    </source>
</evidence>
<gene>
    <name evidence="1" type="ordered locus">Nmar_0235</name>
</gene>
<dbReference type="KEGG" id="nmr:Nmar_0235"/>
<sequence length="61" mass="6626">MKSMAKTISCKDAGKDCGWSASADTEEELMTIVTEHVLAEHKEIELNAESISGIKSLIKES</sequence>
<evidence type="ECO:0000313" key="2">
    <source>
        <dbReference type="Proteomes" id="UP000000792"/>
    </source>
</evidence>
<name>A9A303_NITMS</name>
<dbReference type="Pfam" id="PF06348">
    <property type="entry name" value="DUF1059"/>
    <property type="match status" value="1"/>
</dbReference>